<feature type="domain" description="DUF4422" evidence="2">
    <location>
        <begin position="248"/>
        <end position="488"/>
    </location>
</feature>
<dbReference type="Pfam" id="PF14393">
    <property type="entry name" value="DUF4422"/>
    <property type="match status" value="1"/>
</dbReference>
<evidence type="ECO:0000259" key="1">
    <source>
        <dbReference type="Pfam" id="PF08241"/>
    </source>
</evidence>
<gene>
    <name evidence="3" type="ORF">ABIE13_000013</name>
</gene>
<dbReference type="Pfam" id="PF08241">
    <property type="entry name" value="Methyltransf_11"/>
    <property type="match status" value="1"/>
</dbReference>
<comment type="caution">
    <text evidence="3">The sequence shown here is derived from an EMBL/GenBank/DDBJ whole genome shotgun (WGS) entry which is preliminary data.</text>
</comment>
<keyword evidence="4" id="KW-1185">Reference proteome</keyword>
<accession>A0ABV2Q1L3</accession>
<evidence type="ECO:0000259" key="2">
    <source>
        <dbReference type="Pfam" id="PF14393"/>
    </source>
</evidence>
<dbReference type="EMBL" id="JBEPSH010000001">
    <property type="protein sequence ID" value="MET4574916.1"/>
    <property type="molecule type" value="Genomic_DNA"/>
</dbReference>
<dbReference type="GO" id="GO:0032259">
    <property type="term" value="P:methylation"/>
    <property type="evidence" value="ECO:0007669"/>
    <property type="project" value="UniProtKB-KW"/>
</dbReference>
<dbReference type="InterPro" id="IPR025536">
    <property type="entry name" value="DUF4422"/>
</dbReference>
<evidence type="ECO:0000313" key="4">
    <source>
        <dbReference type="Proteomes" id="UP001549320"/>
    </source>
</evidence>
<dbReference type="GO" id="GO:0008168">
    <property type="term" value="F:methyltransferase activity"/>
    <property type="evidence" value="ECO:0007669"/>
    <property type="project" value="UniProtKB-KW"/>
</dbReference>
<evidence type="ECO:0000313" key="3">
    <source>
        <dbReference type="EMBL" id="MET4574916.1"/>
    </source>
</evidence>
<keyword evidence="3" id="KW-0489">Methyltransferase</keyword>
<name>A0ABV2Q1L3_9BURK</name>
<reference evidence="3 4" key="1">
    <citation type="submission" date="2024-06" db="EMBL/GenBank/DDBJ databases">
        <title>Sorghum-associated microbial communities from plants grown in Nebraska, USA.</title>
        <authorList>
            <person name="Schachtman D."/>
        </authorList>
    </citation>
    <scope>NUCLEOTIDE SEQUENCE [LARGE SCALE GENOMIC DNA]</scope>
    <source>
        <strain evidence="3 4">2709</strain>
    </source>
</reference>
<sequence length="523" mass="59216">MLNHQIRYQRILRDSPELADPLLSVLEVGRGSQNISDLLQRKVTTLQAGPRADPASAWTEPVAGSLFCLPFADNAFDYVVCVDALQFVAKPERARALNELVRVARREVILSLPCGSPARQSDLELALALQRAGKSVPLWLQERFIRALPQMSEMVELLSRTGIRFEIHTNEALLQHYSGLLLDLFHPFSSQIQQRVHQKKSTELVLPAHEWEIYYSYRFQLFKADRISTAFRAVRSSASHGREPGAAMYAVYHKRLPLATGTGITPVYVGEAAQNAFPGERAEAAATSPDNKRWCELSGINEVWRNGPKTEFVGFCHYRRFLDFSRGEAQAHAEASSHTLEGRDRPRTSQLTFEAYTDRAADTARHHAELALQSNPDTILTALPLDVGMNVWDQYASVHNANDLCEITNLIVERHPYLTPFLAESFGSKAFYANNLFVTHWEHFDELCSIWFDVLGIFDEKVPARVEDSYQRRDISFLSERIFDAWVRYRVSQGTRLVTLPILEIVYPGLDVLAWSRVPSTAS</sequence>
<dbReference type="InterPro" id="IPR029063">
    <property type="entry name" value="SAM-dependent_MTases_sf"/>
</dbReference>
<dbReference type="InterPro" id="IPR013216">
    <property type="entry name" value="Methyltransf_11"/>
</dbReference>
<dbReference type="Proteomes" id="UP001549320">
    <property type="component" value="Unassembled WGS sequence"/>
</dbReference>
<organism evidence="3 4">
    <name type="scientific">Ottowia thiooxydans</name>
    <dbReference type="NCBI Taxonomy" id="219182"/>
    <lineage>
        <taxon>Bacteria</taxon>
        <taxon>Pseudomonadati</taxon>
        <taxon>Pseudomonadota</taxon>
        <taxon>Betaproteobacteria</taxon>
        <taxon>Burkholderiales</taxon>
        <taxon>Comamonadaceae</taxon>
        <taxon>Ottowia</taxon>
    </lineage>
</organism>
<feature type="domain" description="Methyltransferase type 11" evidence="1">
    <location>
        <begin position="27"/>
        <end position="109"/>
    </location>
</feature>
<keyword evidence="3" id="KW-0808">Transferase</keyword>
<dbReference type="Gene3D" id="3.40.50.150">
    <property type="entry name" value="Vaccinia Virus protein VP39"/>
    <property type="match status" value="1"/>
</dbReference>
<protein>
    <submittedName>
        <fullName evidence="3">SAM-dependent methyltransferase</fullName>
    </submittedName>
</protein>
<dbReference type="RefSeq" id="WP_354440076.1">
    <property type="nucleotide sequence ID" value="NZ_JBEPSH010000001.1"/>
</dbReference>
<dbReference type="SUPFAM" id="SSF53335">
    <property type="entry name" value="S-adenosyl-L-methionine-dependent methyltransferases"/>
    <property type="match status" value="1"/>
</dbReference>
<proteinExistence type="predicted"/>